<name>A0A813I1P7_POLGL</name>
<evidence type="ECO:0000313" key="9">
    <source>
        <dbReference type="Proteomes" id="UP000654075"/>
    </source>
</evidence>
<dbReference type="InterPro" id="IPR051842">
    <property type="entry name" value="uS12_prolyl_hydroxylase"/>
</dbReference>
<evidence type="ECO:0000256" key="1">
    <source>
        <dbReference type="ARBA" id="ARBA00001961"/>
    </source>
</evidence>
<evidence type="ECO:0000313" key="8">
    <source>
        <dbReference type="EMBL" id="CAE8643914.1"/>
    </source>
</evidence>
<accession>A0A813I1P7</accession>
<comment type="cofactor">
    <cofactor evidence="1">
        <name>L-ascorbate</name>
        <dbReference type="ChEBI" id="CHEBI:38290"/>
    </cofactor>
</comment>
<keyword evidence="4" id="KW-0560">Oxidoreductase</keyword>
<dbReference type="EMBL" id="CAJNNV010033460">
    <property type="protein sequence ID" value="CAE8643914.1"/>
    <property type="molecule type" value="Genomic_DNA"/>
</dbReference>
<dbReference type="GO" id="GO:0005506">
    <property type="term" value="F:iron ion binding"/>
    <property type="evidence" value="ECO:0007669"/>
    <property type="project" value="InterPro"/>
</dbReference>
<dbReference type="Gene3D" id="2.60.120.620">
    <property type="entry name" value="q2cbj1_9rhob like domain"/>
    <property type="match status" value="1"/>
</dbReference>
<evidence type="ECO:0000256" key="6">
    <source>
        <dbReference type="SAM" id="MobiDB-lite"/>
    </source>
</evidence>
<dbReference type="GO" id="GO:0031418">
    <property type="term" value="F:L-ascorbic acid binding"/>
    <property type="evidence" value="ECO:0007669"/>
    <property type="project" value="InterPro"/>
</dbReference>
<keyword evidence="5" id="KW-0408">Iron</keyword>
<dbReference type="InterPro" id="IPR039558">
    <property type="entry name" value="TPA1/OFD1_N"/>
</dbReference>
<comment type="caution">
    <text evidence="8">The sequence shown here is derived from an EMBL/GenBank/DDBJ whole genome shotgun (WGS) entry which is preliminary data.</text>
</comment>
<dbReference type="GO" id="GO:0051213">
    <property type="term" value="F:dioxygenase activity"/>
    <property type="evidence" value="ECO:0007669"/>
    <property type="project" value="UniProtKB-KW"/>
</dbReference>
<dbReference type="GO" id="GO:0016705">
    <property type="term" value="F:oxidoreductase activity, acting on paired donors, with incorporation or reduction of molecular oxygen"/>
    <property type="evidence" value="ECO:0007669"/>
    <property type="project" value="InterPro"/>
</dbReference>
<feature type="compositionally biased region" description="Basic and acidic residues" evidence="6">
    <location>
        <begin position="30"/>
        <end position="43"/>
    </location>
</feature>
<evidence type="ECO:0000259" key="7">
    <source>
        <dbReference type="PROSITE" id="PS51471"/>
    </source>
</evidence>
<feature type="region of interest" description="Disordered" evidence="6">
    <location>
        <begin position="1"/>
        <end position="72"/>
    </location>
</feature>
<dbReference type="PANTHER" id="PTHR12117:SF0">
    <property type="entry name" value="PROLYL 3-HYDROXYLASE OGFOD1"/>
    <property type="match status" value="1"/>
</dbReference>
<keyword evidence="9" id="KW-1185">Reference proteome</keyword>
<sequence>MGRGPRKRSKLEQLEAQSRPAEQAVAEHTAGSERAADREDGASKNKVKRRRKGSNDGKGTLDDTDDEGTLSRERAGKKLSEWAENESRLQRWLDSRGALEGRILEGNGSIVRLRDFMPLEIANSALAVMEGLPEKAWDLSEHGGDDDAARHKFSSADVVDIPELAPLRAVFWKMLKSLRGEPTLPIFSCGRYGGSDFIGRHDDKAHVPFFGDENIYSRTVAAIWYLTKEWTEQDGGILLDLQAKKDCAEGKLVPMYNSLVLFEVPHWHAVTAVTASRNRYSIFGWWHQKGNRYEVPASVPRALKDTTKARKKMLVRKKAGNVAKAIATEEERENLNYI</sequence>
<dbReference type="InterPro" id="IPR006620">
    <property type="entry name" value="Pro_4_hyd_alph"/>
</dbReference>
<dbReference type="PROSITE" id="PS51471">
    <property type="entry name" value="FE2OG_OXY"/>
    <property type="match status" value="1"/>
</dbReference>
<dbReference type="AlphaFoldDB" id="A0A813I1P7"/>
<evidence type="ECO:0000256" key="4">
    <source>
        <dbReference type="ARBA" id="ARBA00023002"/>
    </source>
</evidence>
<dbReference type="PANTHER" id="PTHR12117">
    <property type="entry name" value="HISTONE ACETYLTRANSFERASE COMPLEX"/>
    <property type="match status" value="1"/>
</dbReference>
<feature type="domain" description="Fe2OG dioxygenase" evidence="7">
    <location>
        <begin position="182"/>
        <end position="288"/>
    </location>
</feature>
<evidence type="ECO:0000256" key="2">
    <source>
        <dbReference type="ARBA" id="ARBA00022723"/>
    </source>
</evidence>
<reference evidence="8" key="1">
    <citation type="submission" date="2021-02" db="EMBL/GenBank/DDBJ databases">
        <authorList>
            <person name="Dougan E. K."/>
            <person name="Rhodes N."/>
            <person name="Thang M."/>
            <person name="Chan C."/>
        </authorList>
    </citation>
    <scope>NUCLEOTIDE SEQUENCE</scope>
</reference>
<proteinExistence type="predicted"/>
<keyword evidence="3" id="KW-0223">Dioxygenase</keyword>
<gene>
    <name evidence="8" type="ORF">PGLA1383_LOCUS58202</name>
</gene>
<dbReference type="Proteomes" id="UP000654075">
    <property type="component" value="Unassembled WGS sequence"/>
</dbReference>
<dbReference type="InterPro" id="IPR005123">
    <property type="entry name" value="Oxoglu/Fe-dep_dioxygenase_dom"/>
</dbReference>
<organism evidence="8 9">
    <name type="scientific">Polarella glacialis</name>
    <name type="common">Dinoflagellate</name>
    <dbReference type="NCBI Taxonomy" id="89957"/>
    <lineage>
        <taxon>Eukaryota</taxon>
        <taxon>Sar</taxon>
        <taxon>Alveolata</taxon>
        <taxon>Dinophyceae</taxon>
        <taxon>Suessiales</taxon>
        <taxon>Suessiaceae</taxon>
        <taxon>Polarella</taxon>
    </lineage>
</organism>
<keyword evidence="2" id="KW-0479">Metal-binding</keyword>
<dbReference type="SMART" id="SM00702">
    <property type="entry name" value="P4Hc"/>
    <property type="match status" value="1"/>
</dbReference>
<dbReference type="Pfam" id="PF13661">
    <property type="entry name" value="2OG-FeII_Oxy_4"/>
    <property type="match status" value="1"/>
</dbReference>
<dbReference type="OMA" id="HWHAVTA"/>
<protein>
    <recommendedName>
        <fullName evidence="7">Fe2OG dioxygenase domain-containing protein</fullName>
    </recommendedName>
</protein>
<evidence type="ECO:0000256" key="3">
    <source>
        <dbReference type="ARBA" id="ARBA00022964"/>
    </source>
</evidence>
<dbReference type="OrthoDB" id="445777at2759"/>
<evidence type="ECO:0000256" key="5">
    <source>
        <dbReference type="ARBA" id="ARBA00023004"/>
    </source>
</evidence>